<evidence type="ECO:0000256" key="1">
    <source>
        <dbReference type="SAM" id="Coils"/>
    </source>
</evidence>
<dbReference type="AlphaFoldDB" id="A0A6L5QAE1"/>
<evidence type="ECO:0000256" key="2">
    <source>
        <dbReference type="SAM" id="MobiDB-lite"/>
    </source>
</evidence>
<reference evidence="3 4" key="1">
    <citation type="submission" date="2019-11" db="EMBL/GenBank/DDBJ databases">
        <title>Novel species isolated from a subtropical stream in China.</title>
        <authorList>
            <person name="Lu H."/>
        </authorList>
    </citation>
    <scope>NUCLEOTIDE SEQUENCE [LARGE SCALE GENOMIC DNA]</scope>
    <source>
        <strain evidence="3 4">FT25W</strain>
    </source>
</reference>
<dbReference type="RefSeq" id="WP_154361829.1">
    <property type="nucleotide sequence ID" value="NZ_WKJM01000001.1"/>
</dbReference>
<accession>A0A6L5QAE1</accession>
<dbReference type="Proteomes" id="UP000481037">
    <property type="component" value="Unassembled WGS sequence"/>
</dbReference>
<comment type="caution">
    <text evidence="3">The sequence shown here is derived from an EMBL/GenBank/DDBJ whole genome shotgun (WGS) entry which is preliminary data.</text>
</comment>
<name>A0A6L5QAE1_9BURK</name>
<organism evidence="3 4">
    <name type="scientific">Duganella alba</name>
    <dbReference type="NCBI Taxonomy" id="2666081"/>
    <lineage>
        <taxon>Bacteria</taxon>
        <taxon>Pseudomonadati</taxon>
        <taxon>Pseudomonadota</taxon>
        <taxon>Betaproteobacteria</taxon>
        <taxon>Burkholderiales</taxon>
        <taxon>Oxalobacteraceae</taxon>
        <taxon>Telluria group</taxon>
        <taxon>Duganella</taxon>
    </lineage>
</organism>
<evidence type="ECO:0000313" key="4">
    <source>
        <dbReference type="Proteomes" id="UP000481037"/>
    </source>
</evidence>
<feature type="coiled-coil region" evidence="1">
    <location>
        <begin position="72"/>
        <end position="106"/>
    </location>
</feature>
<feature type="coiled-coil region" evidence="1">
    <location>
        <begin position="138"/>
        <end position="179"/>
    </location>
</feature>
<feature type="region of interest" description="Disordered" evidence="2">
    <location>
        <begin position="1"/>
        <end position="59"/>
    </location>
</feature>
<keyword evidence="1" id="KW-0175">Coiled coil</keyword>
<protein>
    <submittedName>
        <fullName evidence="3">Uncharacterized protein</fullName>
    </submittedName>
</protein>
<proteinExistence type="predicted"/>
<gene>
    <name evidence="3" type="ORF">GJ697_01455</name>
</gene>
<keyword evidence="4" id="KW-1185">Reference proteome</keyword>
<dbReference type="Gene3D" id="1.20.5.340">
    <property type="match status" value="1"/>
</dbReference>
<sequence length="193" mass="21814">MKQPADTLTIELPLPGAKRKPGRPATGSAMTNAERQKAFRDRQRANGAPRAARTAHEAKFEMDYTRPTWEEMEKVQDALVEMQNKLEAANKTISHLEKENALMIQERANAFKAADQAKADLERVKHATTNNGKLASEVLRLENVLHQVNADNRRLEVDAENLEKKVYEYQALIDDLQAKLNKRNASRKSPKAD</sequence>
<evidence type="ECO:0000313" key="3">
    <source>
        <dbReference type="EMBL" id="MRX06498.1"/>
    </source>
</evidence>
<feature type="compositionally biased region" description="Basic and acidic residues" evidence="2">
    <location>
        <begin position="34"/>
        <end position="44"/>
    </location>
</feature>
<dbReference type="EMBL" id="WKJM01000001">
    <property type="protein sequence ID" value="MRX06498.1"/>
    <property type="molecule type" value="Genomic_DNA"/>
</dbReference>